<dbReference type="RefSeq" id="WP_014745604.1">
    <property type="nucleotide sequence ID" value="NC_017956.1"/>
</dbReference>
<organism evidence="1 2">
    <name type="scientific">Tistrella mobilis (strain KA081020-065)</name>
    <dbReference type="NCBI Taxonomy" id="1110502"/>
    <lineage>
        <taxon>Bacteria</taxon>
        <taxon>Pseudomonadati</taxon>
        <taxon>Pseudomonadota</taxon>
        <taxon>Alphaproteobacteria</taxon>
        <taxon>Geminicoccales</taxon>
        <taxon>Geminicoccaceae</taxon>
        <taxon>Tistrella</taxon>
    </lineage>
</organism>
<dbReference type="AlphaFoldDB" id="I3TMD8"/>
<dbReference type="KEGG" id="tmo:TMO_2088"/>
<protein>
    <submittedName>
        <fullName evidence="1">Uncharacterized protein</fullName>
    </submittedName>
</protein>
<sequence>MQNVDPLGLDMLDLDVLRRKIAEADADPRPDLDEEDLDRHFAVLLREALAARRA</sequence>
<reference evidence="1 2" key="1">
    <citation type="journal article" date="2012" name="J. Am. Chem. Soc.">
        <title>Bacterial biosynthesis and maturation of the didemnin anti-cancer agents.</title>
        <authorList>
            <person name="Xu Y."/>
            <person name="Kersten R.D."/>
            <person name="Nam S.J."/>
            <person name="Lu L."/>
            <person name="Al-Suwailem A.M."/>
            <person name="Zheng H."/>
            <person name="Fenical W."/>
            <person name="Dorrestein P.C."/>
            <person name="Moore B.S."/>
            <person name="Qian P.Y."/>
        </authorList>
    </citation>
    <scope>NUCLEOTIDE SEQUENCE [LARGE SCALE GENOMIC DNA]</scope>
    <source>
        <strain evidence="1 2">KA081020-065</strain>
    </source>
</reference>
<gene>
    <name evidence="1" type="ordered locus">TMO_2088</name>
</gene>
<accession>I3TMD8</accession>
<keyword evidence="2" id="KW-1185">Reference proteome</keyword>
<dbReference type="STRING" id="1110502.TMO_2088"/>
<name>I3TMD8_TISMK</name>
<proteinExistence type="predicted"/>
<evidence type="ECO:0000313" key="2">
    <source>
        <dbReference type="Proteomes" id="UP000005258"/>
    </source>
</evidence>
<evidence type="ECO:0000313" key="1">
    <source>
        <dbReference type="EMBL" id="AFK53926.1"/>
    </source>
</evidence>
<dbReference type="HOGENOM" id="CLU_3049019_0_0_5"/>
<dbReference type="EMBL" id="CP003236">
    <property type="protein sequence ID" value="AFK53926.1"/>
    <property type="molecule type" value="Genomic_DNA"/>
</dbReference>
<dbReference type="Proteomes" id="UP000005258">
    <property type="component" value="Chromosome"/>
</dbReference>